<protein>
    <submittedName>
        <fullName evidence="2">Uncharacterized protein</fullName>
    </submittedName>
</protein>
<evidence type="ECO:0000313" key="2">
    <source>
        <dbReference type="EMBL" id="GIH85287.1"/>
    </source>
</evidence>
<gene>
    <name evidence="2" type="ORF">Pro02_36950</name>
</gene>
<reference evidence="2" key="1">
    <citation type="submission" date="2021-01" db="EMBL/GenBank/DDBJ databases">
        <title>Whole genome shotgun sequence of Planobispora rosea NBRC 15558.</title>
        <authorList>
            <person name="Komaki H."/>
            <person name="Tamura T."/>
        </authorList>
    </citation>
    <scope>NUCLEOTIDE SEQUENCE</scope>
    <source>
        <strain evidence="2">NBRC 15558</strain>
    </source>
</reference>
<proteinExistence type="predicted"/>
<keyword evidence="3" id="KW-1185">Reference proteome</keyword>
<name>A0A8J3S3P7_PLARO</name>
<comment type="caution">
    <text evidence="2">The sequence shown here is derived from an EMBL/GenBank/DDBJ whole genome shotgun (WGS) entry which is preliminary data.</text>
</comment>
<sequence length="286" mass="30414">MDLGAMTMATTPATPATPPSMMTTRLFRDLVDDAGLFPPTALPMDEALARHRSDLDAGHPVLTHRFLCPASRLPALRAALSFPIRLGLILDTPDLPPLDGLDVELVEIPGARFETPSGRIEIPADPGPPGTRARRFVEVTAAQLPVAPPEGTGLKIRCGGSSAESFPSPHDLGAFISHCAGHGIPFKATAGLHHAVRHFDPALGTDRHGFLNLVLAVVAAVEGRDPVPVLKLTDVGELVRLARAVPDETARRARELLVSYGSCSTSTPIDDLRALGLTRLTKEDDR</sequence>
<dbReference type="EMBL" id="BOOI01000033">
    <property type="protein sequence ID" value="GIH85287.1"/>
    <property type="molecule type" value="Genomic_DNA"/>
</dbReference>
<organism evidence="2 3">
    <name type="scientific">Planobispora rosea</name>
    <dbReference type="NCBI Taxonomy" id="35762"/>
    <lineage>
        <taxon>Bacteria</taxon>
        <taxon>Bacillati</taxon>
        <taxon>Actinomycetota</taxon>
        <taxon>Actinomycetes</taxon>
        <taxon>Streptosporangiales</taxon>
        <taxon>Streptosporangiaceae</taxon>
        <taxon>Planobispora</taxon>
    </lineage>
</organism>
<dbReference type="Proteomes" id="UP000655044">
    <property type="component" value="Unassembled WGS sequence"/>
</dbReference>
<evidence type="ECO:0000313" key="3">
    <source>
        <dbReference type="Proteomes" id="UP000655044"/>
    </source>
</evidence>
<dbReference type="AlphaFoldDB" id="A0A8J3S3P7"/>
<feature type="region of interest" description="Disordered" evidence="1">
    <location>
        <begin position="1"/>
        <end position="20"/>
    </location>
</feature>
<accession>A0A8J3S3P7</accession>
<evidence type="ECO:0000256" key="1">
    <source>
        <dbReference type="SAM" id="MobiDB-lite"/>
    </source>
</evidence>
<dbReference type="RefSeq" id="WP_229803188.1">
    <property type="nucleotide sequence ID" value="NZ_BMQP01000015.1"/>
</dbReference>